<dbReference type="Proteomes" id="UP000054988">
    <property type="component" value="Unassembled WGS sequence"/>
</dbReference>
<keyword evidence="1" id="KW-0732">Signal</keyword>
<accession>A0A0W0GDP3</accession>
<gene>
    <name evidence="2" type="ORF">WG66_763</name>
</gene>
<organism evidence="2 3">
    <name type="scientific">Moniliophthora roreri</name>
    <name type="common">Frosty pod rot fungus</name>
    <name type="synonym">Monilia roreri</name>
    <dbReference type="NCBI Taxonomy" id="221103"/>
    <lineage>
        <taxon>Eukaryota</taxon>
        <taxon>Fungi</taxon>
        <taxon>Dikarya</taxon>
        <taxon>Basidiomycota</taxon>
        <taxon>Agaricomycotina</taxon>
        <taxon>Agaricomycetes</taxon>
        <taxon>Agaricomycetidae</taxon>
        <taxon>Agaricales</taxon>
        <taxon>Marasmiineae</taxon>
        <taxon>Marasmiaceae</taxon>
        <taxon>Moniliophthora</taxon>
    </lineage>
</organism>
<reference evidence="2 3" key="1">
    <citation type="submission" date="2015-12" db="EMBL/GenBank/DDBJ databases">
        <title>Draft genome sequence of Moniliophthora roreri, the causal agent of frosty pod rot of cacao.</title>
        <authorList>
            <person name="Aime M.C."/>
            <person name="Diaz-Valderrama J.R."/>
            <person name="Kijpornyongpan T."/>
            <person name="Phillips-Mora W."/>
        </authorList>
    </citation>
    <scope>NUCLEOTIDE SEQUENCE [LARGE SCALE GENOMIC DNA]</scope>
    <source>
        <strain evidence="2 3">MCA 2952</strain>
    </source>
</reference>
<evidence type="ECO:0008006" key="4">
    <source>
        <dbReference type="Google" id="ProtNLM"/>
    </source>
</evidence>
<dbReference type="EMBL" id="LATX01000285">
    <property type="protein sequence ID" value="KTB46663.1"/>
    <property type="molecule type" value="Genomic_DNA"/>
</dbReference>
<protein>
    <recommendedName>
        <fullName evidence="4">Secreted protein</fullName>
    </recommendedName>
</protein>
<proteinExistence type="predicted"/>
<name>A0A0W0GDP3_MONRR</name>
<feature type="signal peptide" evidence="1">
    <location>
        <begin position="1"/>
        <end position="20"/>
    </location>
</feature>
<evidence type="ECO:0000313" key="2">
    <source>
        <dbReference type="EMBL" id="KTB46663.1"/>
    </source>
</evidence>
<dbReference type="AlphaFoldDB" id="A0A0W0GDP3"/>
<sequence>MKNLATLFTTLALAASTVLAQSITIGFPHDGNEFARGENIKLRVETDPNYDVQHLGITIVIEDCGNGYQEWSPNQSQRRHERDWAPKPDTERVCYADGEHGTVLYRGDFQPYYTEERPELGYHETFDVSIPWEFEFERGTNAAITVVHEYLVGYEGRYTYDFTSVNVRVRIERGLVSGVKSGQRIVDDHEKEVITSESRPRTRSGPGLGSLRSMLPSLELVRFSRTATDDEKVQLAIKSWLEADTLQNALNQHTCGIEKAFIFQGRKHLFNMNFSDISPRQIRKSVDSFNRNTAEEWC</sequence>
<feature type="chain" id="PRO_5006902590" description="Secreted protein" evidence="1">
    <location>
        <begin position="21"/>
        <end position="298"/>
    </location>
</feature>
<comment type="caution">
    <text evidence="2">The sequence shown here is derived from an EMBL/GenBank/DDBJ whole genome shotgun (WGS) entry which is preliminary data.</text>
</comment>
<evidence type="ECO:0000313" key="3">
    <source>
        <dbReference type="Proteomes" id="UP000054988"/>
    </source>
</evidence>
<evidence type="ECO:0000256" key="1">
    <source>
        <dbReference type="SAM" id="SignalP"/>
    </source>
</evidence>